<dbReference type="AlphaFoldDB" id="A0A7C9AKJ0"/>
<protein>
    <recommendedName>
        <fullName evidence="1">YqaJ viral recombinase domain-containing protein</fullName>
    </recommendedName>
</protein>
<dbReference type="CDD" id="cd22343">
    <property type="entry name" value="PDDEXK_lambda_exonuclease-like"/>
    <property type="match status" value="1"/>
</dbReference>
<organism evidence="2">
    <name type="scientific">Opuntia streptacantha</name>
    <name type="common">Prickly pear cactus</name>
    <name type="synonym">Opuntia cardona</name>
    <dbReference type="NCBI Taxonomy" id="393608"/>
    <lineage>
        <taxon>Eukaryota</taxon>
        <taxon>Viridiplantae</taxon>
        <taxon>Streptophyta</taxon>
        <taxon>Embryophyta</taxon>
        <taxon>Tracheophyta</taxon>
        <taxon>Spermatophyta</taxon>
        <taxon>Magnoliopsida</taxon>
        <taxon>eudicotyledons</taxon>
        <taxon>Gunneridae</taxon>
        <taxon>Pentapetalae</taxon>
        <taxon>Caryophyllales</taxon>
        <taxon>Cactineae</taxon>
        <taxon>Cactaceae</taxon>
        <taxon>Opuntioideae</taxon>
        <taxon>Opuntia</taxon>
    </lineage>
</organism>
<dbReference type="PANTHER" id="PTHR46609:SF4">
    <property type="entry name" value="RESTRICTION ENDONUCLEASE, TYPE II-LIKE SUPERFAMILY PROTEIN"/>
    <property type="match status" value="1"/>
</dbReference>
<dbReference type="InterPro" id="IPR011335">
    <property type="entry name" value="Restrct_endonuc-II-like"/>
</dbReference>
<dbReference type="EMBL" id="GISG01242310">
    <property type="protein sequence ID" value="MBA4669097.1"/>
    <property type="molecule type" value="Transcribed_RNA"/>
</dbReference>
<accession>A0A7C9AKJ0</accession>
<evidence type="ECO:0000313" key="2">
    <source>
        <dbReference type="EMBL" id="MBA4669097.1"/>
    </source>
</evidence>
<dbReference type="InterPro" id="IPR019080">
    <property type="entry name" value="YqaJ_viral_recombinase"/>
</dbReference>
<evidence type="ECO:0000259" key="1">
    <source>
        <dbReference type="Pfam" id="PF09588"/>
    </source>
</evidence>
<dbReference type="InterPro" id="IPR011604">
    <property type="entry name" value="PDDEXK-like_dom_sf"/>
</dbReference>
<reference evidence="2" key="2">
    <citation type="submission" date="2020-07" db="EMBL/GenBank/DDBJ databases">
        <authorList>
            <person name="Vera ALvarez R."/>
            <person name="Arias-Moreno D.M."/>
            <person name="Jimenez-Jacinto V."/>
            <person name="Jimenez-Bremont J.F."/>
            <person name="Swaminathan K."/>
            <person name="Moose S.P."/>
            <person name="Guerrero-Gonzalez M.L."/>
            <person name="Marino-Ramirez L."/>
            <person name="Landsman D."/>
            <person name="Rodriguez-Kessler M."/>
            <person name="Delgado-Sanchez P."/>
        </authorList>
    </citation>
    <scope>NUCLEOTIDE SEQUENCE</scope>
    <source>
        <tissue evidence="2">Cladode</tissue>
    </source>
</reference>
<dbReference type="Pfam" id="PF09588">
    <property type="entry name" value="YqaJ"/>
    <property type="match status" value="1"/>
</dbReference>
<dbReference type="GO" id="GO:0006281">
    <property type="term" value="P:DNA repair"/>
    <property type="evidence" value="ECO:0007669"/>
    <property type="project" value="UniProtKB-ARBA"/>
</dbReference>
<dbReference type="InterPro" id="IPR051703">
    <property type="entry name" value="NF-kappa-B_Signaling_Reg"/>
</dbReference>
<sequence>MVMAAVFPLCRSRLRPSCLQFASHPSTAESFNNWKDLFGNSYNCFQYYWRYVHLSAHSPSKVQSGETDSVLEAELFKHWFKNWQDLRKTKLTASTFGLAIGFWPRRRVQLWLEKIGAREPFSRNLATCWNNLKEQEALERYKLVTRYICRYTCTVEFPEFQVLGERNPEYNWLAASPDGVVKTSSYYLPDRGVLEIKCPFFGGDMSKASPWKRIPLYCMPQAQGLMEILDKDWMHFYVWIPGGSSLFRVERDRDYWDVLKIALSDFWWNHVQPARELCSKSVVTEPLTQLKYLKPEPKHELCSFIVHESKRAVDKSKLLAREINGIMQYD</sequence>
<name>A0A7C9AKJ0_OPUST</name>
<proteinExistence type="predicted"/>
<dbReference type="PANTHER" id="PTHR46609">
    <property type="entry name" value="EXONUCLEASE, PHAGE-TYPE/RECB, C-TERMINAL DOMAIN-CONTAINING PROTEIN"/>
    <property type="match status" value="1"/>
</dbReference>
<feature type="domain" description="YqaJ viral recombinase" evidence="1">
    <location>
        <begin position="82"/>
        <end position="228"/>
    </location>
</feature>
<dbReference type="SUPFAM" id="SSF52980">
    <property type="entry name" value="Restriction endonuclease-like"/>
    <property type="match status" value="1"/>
</dbReference>
<reference evidence="2" key="1">
    <citation type="journal article" date="2013" name="J. Plant Res.">
        <title>Effect of fungi and light on seed germination of three Opuntia species from semiarid lands of central Mexico.</title>
        <authorList>
            <person name="Delgado-Sanchez P."/>
            <person name="Jimenez-Bremont J.F."/>
            <person name="Guerrero-Gonzalez Mde L."/>
            <person name="Flores J."/>
        </authorList>
    </citation>
    <scope>NUCLEOTIDE SEQUENCE</scope>
    <source>
        <tissue evidence="2">Cladode</tissue>
    </source>
</reference>
<dbReference type="Gene3D" id="3.90.320.10">
    <property type="match status" value="1"/>
</dbReference>